<dbReference type="SUPFAM" id="SSF53474">
    <property type="entry name" value="alpha/beta-Hydrolases"/>
    <property type="match status" value="1"/>
</dbReference>
<evidence type="ECO:0000256" key="3">
    <source>
        <dbReference type="ARBA" id="ARBA00022729"/>
    </source>
</evidence>
<dbReference type="Pfam" id="PF00450">
    <property type="entry name" value="Peptidase_S10"/>
    <property type="match status" value="1"/>
</dbReference>
<keyword evidence="3 6" id="KW-0732">Signal</keyword>
<evidence type="ECO:0000256" key="5">
    <source>
        <dbReference type="ARBA" id="ARBA00023180"/>
    </source>
</evidence>
<dbReference type="Gene3D" id="3.40.50.1820">
    <property type="entry name" value="alpha/beta hydrolase"/>
    <property type="match status" value="1"/>
</dbReference>
<dbReference type="Proteomes" id="UP000481517">
    <property type="component" value="Unassembled WGS sequence"/>
</dbReference>
<dbReference type="PANTHER" id="PTHR11802:SF3">
    <property type="entry name" value="RETINOID-INDUCIBLE SERINE CARBOXYPEPTIDASE"/>
    <property type="match status" value="1"/>
</dbReference>
<dbReference type="GO" id="GO:0006508">
    <property type="term" value="P:proteolysis"/>
    <property type="evidence" value="ECO:0007669"/>
    <property type="project" value="UniProtKB-KW"/>
</dbReference>
<dbReference type="EMBL" id="CADCXY010000005">
    <property type="protein sequence ID" value="CAB0151611.1"/>
    <property type="molecule type" value="Genomic_DNA"/>
</dbReference>
<evidence type="ECO:0000313" key="8">
    <source>
        <dbReference type="Proteomes" id="UP000481517"/>
    </source>
</evidence>
<dbReference type="RefSeq" id="WP_173920983.1">
    <property type="nucleotide sequence ID" value="NZ_CADCXY010000005.1"/>
</dbReference>
<sequence length="510" mass="56423">MKLATLSSILFSVALLAPTSTSMAAGIAGAQAEDVQAVPEPTRFVSKHKGTFNGDRVSYTVDAGETYLRNSEGEPTAAIFSFDYVAQSKDNRPVTFIWNGGPGSSSNWLHMGGYGPKRIVVPSDAAHPGPAPYSIKDAPETILDVTDMVFVDPVGTGFSRAIGEGKKEDFWGLTQDAKSMAAFIAKWLTENNRWNSPVFLLGESFGTTRAAAVAKVLLDDHVIGVNGIVFVSQALDYQGSSPYIDDNIISYITYVPTMAATAWYHGKVDTSGDFESFIQESREFATEELLPGLFKGNLLSADERAELVTKLQHFTGLSKEYIERVDLRINAFRFAKELMRDQGIAVGRLDSRYTKDERDDVAAGPRSDASRAISPAYKASLMHYMRNDLGIDWQRTYLNPSDPELSGKWRWSLAPEGRSWEPHYVNTTPDLADVLRSTPALKVMVASGYYDLVTPFFDAEYTLNRHGIAGEDIQYHYYHGGHMMYVHEPARQALLEDTRAFIKAQSRGVE</sequence>
<keyword evidence="4" id="KW-0378">Hydrolase</keyword>
<evidence type="ECO:0000313" key="7">
    <source>
        <dbReference type="EMBL" id="CAB0151611.1"/>
    </source>
</evidence>
<feature type="signal peptide" evidence="6">
    <location>
        <begin position="1"/>
        <end position="24"/>
    </location>
</feature>
<keyword evidence="2" id="KW-0645">Protease</keyword>
<gene>
    <name evidence="7" type="ORF">PSI9734_01985</name>
</gene>
<dbReference type="PANTHER" id="PTHR11802">
    <property type="entry name" value="SERINE PROTEASE FAMILY S10 SERINE CARBOXYPEPTIDASE"/>
    <property type="match status" value="1"/>
</dbReference>
<dbReference type="InterPro" id="IPR001563">
    <property type="entry name" value="Peptidase_S10"/>
</dbReference>
<proteinExistence type="predicted"/>
<accession>A0A6S6WNF0</accession>
<evidence type="ECO:0000256" key="1">
    <source>
        <dbReference type="ARBA" id="ARBA00022645"/>
    </source>
</evidence>
<evidence type="ECO:0000256" key="4">
    <source>
        <dbReference type="ARBA" id="ARBA00022801"/>
    </source>
</evidence>
<keyword evidence="8" id="KW-1185">Reference proteome</keyword>
<evidence type="ECO:0008006" key="9">
    <source>
        <dbReference type="Google" id="ProtNLM"/>
    </source>
</evidence>
<keyword evidence="1" id="KW-0121">Carboxypeptidase</keyword>
<protein>
    <recommendedName>
        <fullName evidence="9">Serine carboxypeptidase</fullName>
    </recommendedName>
</protein>
<evidence type="ECO:0000256" key="6">
    <source>
        <dbReference type="SAM" id="SignalP"/>
    </source>
</evidence>
<keyword evidence="5" id="KW-0325">Glycoprotein</keyword>
<evidence type="ECO:0000256" key="2">
    <source>
        <dbReference type="ARBA" id="ARBA00022670"/>
    </source>
</evidence>
<name>A0A6S6WNF0_9GAMM</name>
<dbReference type="AlphaFoldDB" id="A0A6S6WNF0"/>
<dbReference type="InterPro" id="IPR029058">
    <property type="entry name" value="AB_hydrolase_fold"/>
</dbReference>
<dbReference type="GO" id="GO:0004185">
    <property type="term" value="F:serine-type carboxypeptidase activity"/>
    <property type="evidence" value="ECO:0007669"/>
    <property type="project" value="InterPro"/>
</dbReference>
<reference evidence="7 8" key="1">
    <citation type="submission" date="2020-02" db="EMBL/GenBank/DDBJ databases">
        <authorList>
            <person name="Rodrigo-Torres L."/>
            <person name="Arahal R. D."/>
            <person name="Lucena T."/>
        </authorList>
    </citation>
    <scope>NUCLEOTIDE SEQUENCE [LARGE SCALE GENOMIC DNA]</scope>
    <source>
        <strain evidence="7 8">CECT 9734</strain>
    </source>
</reference>
<organism evidence="7 8">
    <name type="scientific">Pseudidiomarina piscicola</name>
    <dbReference type="NCBI Taxonomy" id="2614830"/>
    <lineage>
        <taxon>Bacteria</taxon>
        <taxon>Pseudomonadati</taxon>
        <taxon>Pseudomonadota</taxon>
        <taxon>Gammaproteobacteria</taxon>
        <taxon>Alteromonadales</taxon>
        <taxon>Idiomarinaceae</taxon>
        <taxon>Pseudidiomarina</taxon>
    </lineage>
</organism>
<feature type="chain" id="PRO_5028949347" description="Serine carboxypeptidase" evidence="6">
    <location>
        <begin position="25"/>
        <end position="510"/>
    </location>
</feature>